<organism evidence="9 10">
    <name type="scientific">Candidatus Microsaccharimonas sossegonensis</name>
    <dbReference type="NCBI Taxonomy" id="2506948"/>
    <lineage>
        <taxon>Bacteria</taxon>
        <taxon>Candidatus Saccharimonadota</taxon>
        <taxon>Candidatus Saccharimonadia</taxon>
        <taxon>Candidatus Saccharimonadales</taxon>
        <taxon>Candidatus Saccharimonadaceae</taxon>
        <taxon>Candidatus Microsaccharimonas</taxon>
    </lineage>
</organism>
<reference evidence="9" key="1">
    <citation type="submission" date="2019-01" db="EMBL/GenBank/DDBJ databases">
        <title>Genomic signatures and co-occurrence patterns of the ultra-small Saccharimodia (Patescibacteria phylum) suggest a symbiotic lifestyle.</title>
        <authorList>
            <person name="Lemos L."/>
            <person name="Medeiros J."/>
            <person name="Andreote F."/>
            <person name="Fernandes G."/>
            <person name="Varani A."/>
            <person name="Oliveira G."/>
            <person name="Pylro V."/>
        </authorList>
    </citation>
    <scope>NUCLEOTIDE SEQUENCE [LARGE SCALE GENOMIC DNA]</scope>
    <source>
        <strain evidence="9">AMD02</strain>
    </source>
</reference>
<evidence type="ECO:0000256" key="4">
    <source>
        <dbReference type="ARBA" id="ARBA00022746"/>
    </source>
</evidence>
<comment type="caution">
    <text evidence="9">The sequence shown here is derived from an EMBL/GenBank/DDBJ whole genome shotgun (WGS) entry which is preliminary data.</text>
</comment>
<protein>
    <submittedName>
        <fullName evidence="9">Lycopene cyclase domain-containing protein</fullName>
    </submittedName>
</protein>
<dbReference type="GO" id="GO:0016117">
    <property type="term" value="P:carotenoid biosynthetic process"/>
    <property type="evidence" value="ECO:0007669"/>
    <property type="project" value="UniProtKB-KW"/>
</dbReference>
<evidence type="ECO:0000256" key="6">
    <source>
        <dbReference type="ARBA" id="ARBA00023136"/>
    </source>
</evidence>
<dbReference type="GO" id="GO:0045436">
    <property type="term" value="F:lycopene beta cyclase activity"/>
    <property type="evidence" value="ECO:0007669"/>
    <property type="project" value="UniProtKB-ARBA"/>
</dbReference>
<proteinExistence type="predicted"/>
<feature type="transmembrane region" description="Helical" evidence="8">
    <location>
        <begin position="35"/>
        <end position="60"/>
    </location>
</feature>
<feature type="transmembrane region" description="Helical" evidence="8">
    <location>
        <begin position="80"/>
        <end position="97"/>
    </location>
</feature>
<keyword evidence="7" id="KW-0413">Isomerase</keyword>
<evidence type="ECO:0000313" key="10">
    <source>
        <dbReference type="Proteomes" id="UP000289257"/>
    </source>
</evidence>
<evidence type="ECO:0000256" key="8">
    <source>
        <dbReference type="SAM" id="Phobius"/>
    </source>
</evidence>
<gene>
    <name evidence="9" type="ORF">EOT05_02940</name>
</gene>
<evidence type="ECO:0000256" key="1">
    <source>
        <dbReference type="ARBA" id="ARBA00004141"/>
    </source>
</evidence>
<keyword evidence="6 8" id="KW-0472">Membrane</keyword>
<evidence type="ECO:0000256" key="2">
    <source>
        <dbReference type="ARBA" id="ARBA00004829"/>
    </source>
</evidence>
<sequence>MPWLYLTSLLFVILCLFILDRKYKLAFFYDARRSALTLAITTWLFSVWDLFGIRLGIFSRGDSPYMLPFSIVPEFPVEELFFLFVLSYTALLIYRFVKTRRAE</sequence>
<dbReference type="NCBIfam" id="TIGR03462">
    <property type="entry name" value="CarR_dom_SF"/>
    <property type="match status" value="1"/>
</dbReference>
<dbReference type="EMBL" id="SCKX01000001">
    <property type="protein sequence ID" value="RWZ78678.1"/>
    <property type="molecule type" value="Genomic_DNA"/>
</dbReference>
<feature type="transmembrane region" description="Helical" evidence="8">
    <location>
        <begin position="6"/>
        <end position="23"/>
    </location>
</feature>
<evidence type="ECO:0000313" key="9">
    <source>
        <dbReference type="EMBL" id="RWZ78678.1"/>
    </source>
</evidence>
<keyword evidence="5 8" id="KW-1133">Transmembrane helix</keyword>
<evidence type="ECO:0000256" key="3">
    <source>
        <dbReference type="ARBA" id="ARBA00022692"/>
    </source>
</evidence>
<dbReference type="GO" id="GO:0016872">
    <property type="term" value="F:intramolecular lyase activity"/>
    <property type="evidence" value="ECO:0007669"/>
    <property type="project" value="InterPro"/>
</dbReference>
<comment type="pathway">
    <text evidence="2">Carotenoid biosynthesis.</text>
</comment>
<dbReference type="InterPro" id="IPR017825">
    <property type="entry name" value="Lycopene_cyclase_dom"/>
</dbReference>
<comment type="subcellular location">
    <subcellularLocation>
        <location evidence="1">Membrane</location>
        <topology evidence="1">Multi-pass membrane protein</topology>
    </subcellularLocation>
</comment>
<keyword evidence="3 8" id="KW-0812">Transmembrane</keyword>
<keyword evidence="4" id="KW-0125">Carotenoid biosynthesis</keyword>
<evidence type="ECO:0000256" key="5">
    <source>
        <dbReference type="ARBA" id="ARBA00022989"/>
    </source>
</evidence>
<name>A0A4Q0AJ30_9BACT</name>
<dbReference type="GO" id="GO:0016020">
    <property type="term" value="C:membrane"/>
    <property type="evidence" value="ECO:0007669"/>
    <property type="project" value="UniProtKB-SubCell"/>
</dbReference>
<dbReference type="AlphaFoldDB" id="A0A4Q0AJ30"/>
<dbReference type="Proteomes" id="UP000289257">
    <property type="component" value="Unassembled WGS sequence"/>
</dbReference>
<accession>A0A4Q0AJ30</accession>
<evidence type="ECO:0000256" key="7">
    <source>
        <dbReference type="ARBA" id="ARBA00023235"/>
    </source>
</evidence>
<keyword evidence="10" id="KW-1185">Reference proteome</keyword>